<dbReference type="AlphaFoldDB" id="A0A4Z2H3H7"/>
<name>A0A4Z2H3H7_9TELE</name>
<proteinExistence type="predicted"/>
<protein>
    <submittedName>
        <fullName evidence="2">Uncharacterized protein</fullName>
    </submittedName>
</protein>
<feature type="region of interest" description="Disordered" evidence="1">
    <location>
        <begin position="1"/>
        <end position="30"/>
    </location>
</feature>
<organism evidence="2 3">
    <name type="scientific">Liparis tanakae</name>
    <name type="common">Tanaka's snailfish</name>
    <dbReference type="NCBI Taxonomy" id="230148"/>
    <lineage>
        <taxon>Eukaryota</taxon>
        <taxon>Metazoa</taxon>
        <taxon>Chordata</taxon>
        <taxon>Craniata</taxon>
        <taxon>Vertebrata</taxon>
        <taxon>Euteleostomi</taxon>
        <taxon>Actinopterygii</taxon>
        <taxon>Neopterygii</taxon>
        <taxon>Teleostei</taxon>
        <taxon>Neoteleostei</taxon>
        <taxon>Acanthomorphata</taxon>
        <taxon>Eupercaria</taxon>
        <taxon>Perciformes</taxon>
        <taxon>Cottioidei</taxon>
        <taxon>Cottales</taxon>
        <taxon>Liparidae</taxon>
        <taxon>Liparis</taxon>
    </lineage>
</organism>
<evidence type="ECO:0000256" key="1">
    <source>
        <dbReference type="SAM" id="MobiDB-lite"/>
    </source>
</evidence>
<dbReference type="EMBL" id="SRLO01000356">
    <property type="protein sequence ID" value="TNN59432.1"/>
    <property type="molecule type" value="Genomic_DNA"/>
</dbReference>
<comment type="caution">
    <text evidence="2">The sequence shown here is derived from an EMBL/GenBank/DDBJ whole genome shotgun (WGS) entry which is preliminary data.</text>
</comment>
<keyword evidence="3" id="KW-1185">Reference proteome</keyword>
<gene>
    <name evidence="2" type="ORF">EYF80_030347</name>
</gene>
<accession>A0A4Z2H3H7</accession>
<feature type="compositionally biased region" description="Low complexity" evidence="1">
    <location>
        <begin position="1"/>
        <end position="28"/>
    </location>
</feature>
<sequence>MEETPGGLTALGSASSSSSRDPPSAPLAEGENLSSFTWPLITCTGSRLILAIEDQSVAELTAPPGGRSRTLQLSGCDLCGCCCCALSLGPLRTLRATFVMFGFPLSGRSPTRRARLRIDSYRSVMGYGEQRKPTESNGD</sequence>
<dbReference type="Proteomes" id="UP000314294">
    <property type="component" value="Unassembled WGS sequence"/>
</dbReference>
<reference evidence="2 3" key="1">
    <citation type="submission" date="2019-03" db="EMBL/GenBank/DDBJ databases">
        <title>First draft genome of Liparis tanakae, snailfish: a comprehensive survey of snailfish specific genes.</title>
        <authorList>
            <person name="Kim W."/>
            <person name="Song I."/>
            <person name="Jeong J.-H."/>
            <person name="Kim D."/>
            <person name="Kim S."/>
            <person name="Ryu S."/>
            <person name="Song J.Y."/>
            <person name="Lee S.K."/>
        </authorList>
    </citation>
    <scope>NUCLEOTIDE SEQUENCE [LARGE SCALE GENOMIC DNA]</scope>
    <source>
        <tissue evidence="2">Muscle</tissue>
    </source>
</reference>
<evidence type="ECO:0000313" key="3">
    <source>
        <dbReference type="Proteomes" id="UP000314294"/>
    </source>
</evidence>
<evidence type="ECO:0000313" key="2">
    <source>
        <dbReference type="EMBL" id="TNN59432.1"/>
    </source>
</evidence>